<dbReference type="AlphaFoldDB" id="E9GQE0"/>
<dbReference type="eggNOG" id="KOG4177">
    <property type="taxonomic scope" value="Eukaryota"/>
</dbReference>
<evidence type="ECO:0000256" key="2">
    <source>
        <dbReference type="ARBA" id="ARBA00023043"/>
    </source>
</evidence>
<dbReference type="PROSITE" id="PS50088">
    <property type="entry name" value="ANK_REPEAT"/>
    <property type="match status" value="1"/>
</dbReference>
<organism evidence="4 5">
    <name type="scientific">Daphnia pulex</name>
    <name type="common">Water flea</name>
    <dbReference type="NCBI Taxonomy" id="6669"/>
    <lineage>
        <taxon>Eukaryota</taxon>
        <taxon>Metazoa</taxon>
        <taxon>Ecdysozoa</taxon>
        <taxon>Arthropoda</taxon>
        <taxon>Crustacea</taxon>
        <taxon>Branchiopoda</taxon>
        <taxon>Diplostraca</taxon>
        <taxon>Cladocera</taxon>
        <taxon>Anomopoda</taxon>
        <taxon>Daphniidae</taxon>
        <taxon>Daphnia</taxon>
    </lineage>
</organism>
<evidence type="ECO:0000256" key="1">
    <source>
        <dbReference type="ARBA" id="ARBA00022737"/>
    </source>
</evidence>
<dbReference type="Pfam" id="PF00023">
    <property type="entry name" value="Ank"/>
    <property type="match status" value="1"/>
</dbReference>
<feature type="non-terminal residue" evidence="4">
    <location>
        <position position="1"/>
    </location>
</feature>
<protein>
    <submittedName>
        <fullName evidence="4">Uncharacterized protein</fullName>
    </submittedName>
</protein>
<dbReference type="SMART" id="SM00248">
    <property type="entry name" value="ANK"/>
    <property type="match status" value="3"/>
</dbReference>
<dbReference type="Gene3D" id="1.25.40.20">
    <property type="entry name" value="Ankyrin repeat-containing domain"/>
    <property type="match status" value="1"/>
</dbReference>
<dbReference type="SUPFAM" id="SSF48403">
    <property type="entry name" value="Ankyrin repeat"/>
    <property type="match status" value="1"/>
</dbReference>
<gene>
    <name evidence="4" type="ORF">DAPPUDRAFT_34682</name>
</gene>
<accession>E9GQE0</accession>
<proteinExistence type="predicted"/>
<dbReference type="Pfam" id="PF12796">
    <property type="entry name" value="Ank_2"/>
    <property type="match status" value="1"/>
</dbReference>
<dbReference type="OrthoDB" id="6343606at2759"/>
<reference evidence="4 5" key="1">
    <citation type="journal article" date="2011" name="Science">
        <title>The ecoresponsive genome of Daphnia pulex.</title>
        <authorList>
            <person name="Colbourne J.K."/>
            <person name="Pfrender M.E."/>
            <person name="Gilbert D."/>
            <person name="Thomas W.K."/>
            <person name="Tucker A."/>
            <person name="Oakley T.H."/>
            <person name="Tokishita S."/>
            <person name="Aerts A."/>
            <person name="Arnold G.J."/>
            <person name="Basu M.K."/>
            <person name="Bauer D.J."/>
            <person name="Caceres C.E."/>
            <person name="Carmel L."/>
            <person name="Casola C."/>
            <person name="Choi J.H."/>
            <person name="Detter J.C."/>
            <person name="Dong Q."/>
            <person name="Dusheyko S."/>
            <person name="Eads B.D."/>
            <person name="Frohlich T."/>
            <person name="Geiler-Samerotte K.A."/>
            <person name="Gerlach D."/>
            <person name="Hatcher P."/>
            <person name="Jogdeo S."/>
            <person name="Krijgsveld J."/>
            <person name="Kriventseva E.V."/>
            <person name="Kultz D."/>
            <person name="Laforsch C."/>
            <person name="Lindquist E."/>
            <person name="Lopez J."/>
            <person name="Manak J.R."/>
            <person name="Muller J."/>
            <person name="Pangilinan J."/>
            <person name="Patwardhan R.P."/>
            <person name="Pitluck S."/>
            <person name="Pritham E.J."/>
            <person name="Rechtsteiner A."/>
            <person name="Rho M."/>
            <person name="Rogozin I.B."/>
            <person name="Sakarya O."/>
            <person name="Salamov A."/>
            <person name="Schaack S."/>
            <person name="Shapiro H."/>
            <person name="Shiga Y."/>
            <person name="Skalitzky C."/>
            <person name="Smith Z."/>
            <person name="Souvorov A."/>
            <person name="Sung W."/>
            <person name="Tang Z."/>
            <person name="Tsuchiya D."/>
            <person name="Tu H."/>
            <person name="Vos H."/>
            <person name="Wang M."/>
            <person name="Wolf Y.I."/>
            <person name="Yamagata H."/>
            <person name="Yamada T."/>
            <person name="Ye Y."/>
            <person name="Shaw J.R."/>
            <person name="Andrews J."/>
            <person name="Crease T.J."/>
            <person name="Tang H."/>
            <person name="Lucas S.M."/>
            <person name="Robertson H.M."/>
            <person name="Bork P."/>
            <person name="Koonin E.V."/>
            <person name="Zdobnov E.M."/>
            <person name="Grigoriev I.V."/>
            <person name="Lynch M."/>
            <person name="Boore J.L."/>
        </authorList>
    </citation>
    <scope>NUCLEOTIDE SEQUENCE [LARGE SCALE GENOMIC DNA]</scope>
</reference>
<dbReference type="HOGENOM" id="CLU_000134_18_1_1"/>
<dbReference type="EMBL" id="GL732558">
    <property type="protein sequence ID" value="EFX78357.1"/>
    <property type="molecule type" value="Genomic_DNA"/>
</dbReference>
<dbReference type="InterPro" id="IPR036770">
    <property type="entry name" value="Ankyrin_rpt-contain_sf"/>
</dbReference>
<sequence>NNTEINRPDSKGRTPLHYALLFKSVTATEILLNKDAIVNAEEQKHDQFTATHLAAFWSDIPMNLFEIILGKFKANLNAQDKYGRTALHCAILSKSETLIDKLLDAKAKATISEQDGLTPLHLAAN</sequence>
<evidence type="ECO:0000313" key="4">
    <source>
        <dbReference type="EMBL" id="EFX78357.1"/>
    </source>
</evidence>
<dbReference type="PhylomeDB" id="E9GQE0"/>
<dbReference type="PROSITE" id="PS50297">
    <property type="entry name" value="ANK_REP_REGION"/>
    <property type="match status" value="1"/>
</dbReference>
<keyword evidence="1" id="KW-0677">Repeat</keyword>
<feature type="repeat" description="ANK" evidence="3">
    <location>
        <begin position="11"/>
        <end position="43"/>
    </location>
</feature>
<dbReference type="Proteomes" id="UP000000305">
    <property type="component" value="Unassembled WGS sequence"/>
</dbReference>
<dbReference type="InParanoid" id="E9GQE0"/>
<dbReference type="InterPro" id="IPR002110">
    <property type="entry name" value="Ankyrin_rpt"/>
</dbReference>
<dbReference type="KEGG" id="dpx:DAPPUDRAFT_34682"/>
<evidence type="ECO:0000313" key="5">
    <source>
        <dbReference type="Proteomes" id="UP000000305"/>
    </source>
</evidence>
<dbReference type="PANTHER" id="PTHR24198">
    <property type="entry name" value="ANKYRIN REPEAT AND PROTEIN KINASE DOMAIN-CONTAINING PROTEIN"/>
    <property type="match status" value="1"/>
</dbReference>
<name>E9GQE0_DAPPU</name>
<keyword evidence="2 3" id="KW-0040">ANK repeat</keyword>
<dbReference type="STRING" id="6669.E9GQE0"/>
<feature type="non-terminal residue" evidence="4">
    <location>
        <position position="125"/>
    </location>
</feature>
<keyword evidence="5" id="KW-1185">Reference proteome</keyword>
<evidence type="ECO:0000256" key="3">
    <source>
        <dbReference type="PROSITE-ProRule" id="PRU00023"/>
    </source>
</evidence>
<dbReference type="PANTHER" id="PTHR24198:SF165">
    <property type="entry name" value="ANKYRIN REPEAT-CONTAINING PROTEIN-RELATED"/>
    <property type="match status" value="1"/>
</dbReference>